<dbReference type="EMBL" id="FOHQ01000001">
    <property type="protein sequence ID" value="SES67309.1"/>
    <property type="molecule type" value="Genomic_DNA"/>
</dbReference>
<keyword evidence="11" id="KW-0479">Metal-binding</keyword>
<protein>
    <recommendedName>
        <fullName evidence="4 13">Delta-aminolevulinic acid dehydratase</fullName>
        <ecNumber evidence="3 13">4.2.1.24</ecNumber>
    </recommendedName>
</protein>
<dbReference type="GO" id="GO:0004655">
    <property type="term" value="F:porphobilinogen synthase activity"/>
    <property type="evidence" value="ECO:0007669"/>
    <property type="project" value="UniProtKB-EC"/>
</dbReference>
<feature type="active site" description="Schiff-base intermediate with substrate" evidence="9">
    <location>
        <position position="196"/>
    </location>
</feature>
<dbReference type="FunFam" id="3.20.20.70:FF:000019">
    <property type="entry name" value="Delta-aminolevulinic acid dehydratase"/>
    <property type="match status" value="1"/>
</dbReference>
<feature type="binding site" evidence="11">
    <location>
        <position position="129"/>
    </location>
    <ligand>
        <name>Zn(2+)</name>
        <dbReference type="ChEBI" id="CHEBI:29105"/>
        <note>catalytic</note>
    </ligand>
</feature>
<dbReference type="InterPro" id="IPR001731">
    <property type="entry name" value="ALAD"/>
</dbReference>
<keyword evidence="5" id="KW-0350">Heme biosynthesis</keyword>
<accession>A0A1H9YED7</accession>
<reference evidence="16" key="1">
    <citation type="submission" date="2016-10" db="EMBL/GenBank/DDBJ databases">
        <authorList>
            <person name="Varghese N."/>
            <person name="Submissions S."/>
        </authorList>
    </citation>
    <scope>NUCLEOTIDE SEQUENCE [LARGE SCALE GENOMIC DNA]</scope>
    <source>
        <strain evidence="16">SLH 33</strain>
    </source>
</reference>
<comment type="pathway">
    <text evidence="1">Porphyrin-containing compound metabolism; protoporphyrin-IX biosynthesis; coproporphyrinogen-III from 5-aminolevulinate: step 1/4.</text>
</comment>
<feature type="binding site" evidence="10">
    <location>
        <position position="275"/>
    </location>
    <ligand>
        <name>5-aminolevulinate</name>
        <dbReference type="ChEBI" id="CHEBI:356416"/>
        <label>2</label>
    </ligand>
</feature>
<dbReference type="SUPFAM" id="SSF51569">
    <property type="entry name" value="Aldolase"/>
    <property type="match status" value="1"/>
</dbReference>
<comment type="catalytic activity">
    <reaction evidence="8 13">
        <text>2 5-aminolevulinate = porphobilinogen + 2 H2O + H(+)</text>
        <dbReference type="Rhea" id="RHEA:24064"/>
        <dbReference type="ChEBI" id="CHEBI:15377"/>
        <dbReference type="ChEBI" id="CHEBI:15378"/>
        <dbReference type="ChEBI" id="CHEBI:58126"/>
        <dbReference type="ChEBI" id="CHEBI:356416"/>
        <dbReference type="EC" id="4.2.1.24"/>
    </reaction>
</comment>
<evidence type="ECO:0000256" key="3">
    <source>
        <dbReference type="ARBA" id="ARBA00012053"/>
    </source>
</evidence>
<evidence type="ECO:0000256" key="6">
    <source>
        <dbReference type="ARBA" id="ARBA00023239"/>
    </source>
</evidence>
<dbReference type="NCBIfam" id="NF006762">
    <property type="entry name" value="PRK09283.1"/>
    <property type="match status" value="1"/>
</dbReference>
<dbReference type="Pfam" id="PF00490">
    <property type="entry name" value="ALAD"/>
    <property type="match status" value="1"/>
</dbReference>
<comment type="similarity">
    <text evidence="2 14">Belongs to the ALAD family.</text>
</comment>
<evidence type="ECO:0000256" key="5">
    <source>
        <dbReference type="ARBA" id="ARBA00023133"/>
    </source>
</evidence>
<evidence type="ECO:0000256" key="10">
    <source>
        <dbReference type="PIRSR" id="PIRSR001415-2"/>
    </source>
</evidence>
<dbReference type="GO" id="GO:0005829">
    <property type="term" value="C:cytosol"/>
    <property type="evidence" value="ECO:0007669"/>
    <property type="project" value="TreeGrafter"/>
</dbReference>
<dbReference type="PROSITE" id="PS00169">
    <property type="entry name" value="D_ALA_DEHYDRATASE"/>
    <property type="match status" value="1"/>
</dbReference>
<keyword evidence="16" id="KW-1185">Reference proteome</keyword>
<feature type="active site" description="Schiff-base intermediate with substrate" evidence="9">
    <location>
        <position position="249"/>
    </location>
</feature>
<feature type="binding site" evidence="10">
    <location>
        <position position="206"/>
    </location>
    <ligand>
        <name>5-aminolevulinate</name>
        <dbReference type="ChEBI" id="CHEBI:356416"/>
        <label>1</label>
    </ligand>
</feature>
<feature type="binding site" evidence="12">
    <location>
        <position position="234"/>
    </location>
    <ligand>
        <name>Mg(2+)</name>
        <dbReference type="ChEBI" id="CHEBI:18420"/>
    </ligand>
</feature>
<dbReference type="STRING" id="1353158.SAMN04488587_0492"/>
<evidence type="ECO:0000256" key="12">
    <source>
        <dbReference type="PIRSR" id="PIRSR001415-5"/>
    </source>
</evidence>
<evidence type="ECO:0000256" key="2">
    <source>
        <dbReference type="ARBA" id="ARBA00008055"/>
    </source>
</evidence>
<dbReference type="Gene3D" id="3.20.20.70">
    <property type="entry name" value="Aldolase class I"/>
    <property type="match status" value="1"/>
</dbReference>
<comment type="subunit">
    <text evidence="13">Homooctamer.</text>
</comment>
<dbReference type="SMART" id="SM01004">
    <property type="entry name" value="ALAD"/>
    <property type="match status" value="1"/>
</dbReference>
<evidence type="ECO:0000313" key="16">
    <source>
        <dbReference type="Proteomes" id="UP000243338"/>
    </source>
</evidence>
<dbReference type="PANTHER" id="PTHR11458:SF0">
    <property type="entry name" value="DELTA-AMINOLEVULINIC ACID DEHYDRATASE"/>
    <property type="match status" value="1"/>
</dbReference>
<gene>
    <name evidence="15" type="ORF">SAMN04488587_0492</name>
</gene>
<organism evidence="15 16">
    <name type="scientific">Methanococcoides vulcani</name>
    <dbReference type="NCBI Taxonomy" id="1353158"/>
    <lineage>
        <taxon>Archaea</taxon>
        <taxon>Methanobacteriati</taxon>
        <taxon>Methanobacteriota</taxon>
        <taxon>Stenosarchaea group</taxon>
        <taxon>Methanomicrobia</taxon>
        <taxon>Methanosarcinales</taxon>
        <taxon>Methanosarcinaceae</taxon>
        <taxon>Methanococcoides</taxon>
    </lineage>
</organism>
<dbReference type="OrthoDB" id="8493at2157"/>
<dbReference type="PANTHER" id="PTHR11458">
    <property type="entry name" value="DELTA-AMINOLEVULINIC ACID DEHYDRATASE"/>
    <property type="match status" value="1"/>
</dbReference>
<proteinExistence type="inferred from homology"/>
<dbReference type="InterPro" id="IPR030656">
    <property type="entry name" value="ALAD_AS"/>
</dbReference>
<evidence type="ECO:0000256" key="11">
    <source>
        <dbReference type="PIRSR" id="PIRSR001415-3"/>
    </source>
</evidence>
<keyword evidence="7 13" id="KW-0627">Porphyrin biosynthesis</keyword>
<evidence type="ECO:0000256" key="14">
    <source>
        <dbReference type="RuleBase" id="RU004161"/>
    </source>
</evidence>
<dbReference type="UniPathway" id="UPA00251">
    <property type="reaction ID" value="UER00318"/>
</dbReference>
<feature type="binding site" evidence="11">
    <location>
        <position position="121"/>
    </location>
    <ligand>
        <name>Zn(2+)</name>
        <dbReference type="ChEBI" id="CHEBI:29105"/>
        <note>catalytic</note>
    </ligand>
</feature>
<dbReference type="PIRSF" id="PIRSF001415">
    <property type="entry name" value="Porphbilin_synth"/>
    <property type="match status" value="1"/>
</dbReference>
<feature type="binding site" evidence="11">
    <location>
        <position position="119"/>
    </location>
    <ligand>
        <name>Zn(2+)</name>
        <dbReference type="ChEBI" id="CHEBI:29105"/>
        <note>catalytic</note>
    </ligand>
</feature>
<feature type="binding site" evidence="10">
    <location>
        <position position="218"/>
    </location>
    <ligand>
        <name>5-aminolevulinate</name>
        <dbReference type="ChEBI" id="CHEBI:356416"/>
        <label>1</label>
    </ligand>
</feature>
<name>A0A1H9YED7_9EURY</name>
<evidence type="ECO:0000256" key="1">
    <source>
        <dbReference type="ARBA" id="ARBA00004694"/>
    </source>
</evidence>
<evidence type="ECO:0000256" key="8">
    <source>
        <dbReference type="ARBA" id="ARBA00047651"/>
    </source>
</evidence>
<evidence type="ECO:0000256" key="7">
    <source>
        <dbReference type="ARBA" id="ARBA00023244"/>
    </source>
</evidence>
<evidence type="ECO:0000256" key="13">
    <source>
        <dbReference type="RuleBase" id="RU000515"/>
    </source>
</evidence>
<feature type="binding site" evidence="10">
    <location>
        <position position="314"/>
    </location>
    <ligand>
        <name>5-aminolevulinate</name>
        <dbReference type="ChEBI" id="CHEBI:356416"/>
        <label>2</label>
    </ligand>
</feature>
<evidence type="ECO:0000313" key="15">
    <source>
        <dbReference type="EMBL" id="SES67309.1"/>
    </source>
</evidence>
<dbReference type="PRINTS" id="PR00144">
    <property type="entry name" value="DALDHYDRTASE"/>
</dbReference>
<sequence>MFPQVRMRRLRSGKIRDLVRETELSANDLIYPMFVDEATDSIVDISSMPGVQRLPLDKVVDDAKDAADLGIPAVVLFGIPEHKDETGTSSYGDEDIVQQAVRAIKEDLGEDMVVITDVCMCEYTSHGHCGIVDFETEDVLNDPTLDILGKIAVSHAKAGADIVAPSGMMDGMIGAIRTALDEDNFKNTPIMSYAAKYSSAFYGPFRDAADSGFQFGDRSTYQMDPANSDEAIREVELDILEGADIVMVKPALPYLDIIYRIKHEFKMPTAAYNVSGEYSMLKAAAEKGWLDEKKVMYESLMSIKRAGADMILTYFAKDLARMLK</sequence>
<evidence type="ECO:0000256" key="9">
    <source>
        <dbReference type="PIRSR" id="PIRSR001415-1"/>
    </source>
</evidence>
<dbReference type="GO" id="GO:0008270">
    <property type="term" value="F:zinc ion binding"/>
    <property type="evidence" value="ECO:0007669"/>
    <property type="project" value="TreeGrafter"/>
</dbReference>
<dbReference type="Proteomes" id="UP000243338">
    <property type="component" value="Unassembled WGS sequence"/>
</dbReference>
<evidence type="ECO:0000256" key="4">
    <source>
        <dbReference type="ARBA" id="ARBA00020771"/>
    </source>
</evidence>
<keyword evidence="11" id="KW-0862">Zinc</keyword>
<dbReference type="GO" id="GO:0006782">
    <property type="term" value="P:protoporphyrinogen IX biosynthetic process"/>
    <property type="evidence" value="ECO:0007669"/>
    <property type="project" value="UniProtKB-UniPathway"/>
</dbReference>
<dbReference type="InterPro" id="IPR013785">
    <property type="entry name" value="Aldolase_TIM"/>
</dbReference>
<keyword evidence="12" id="KW-0460">Magnesium</keyword>
<dbReference type="EC" id="4.2.1.24" evidence="3 13"/>
<dbReference type="CDD" id="cd00384">
    <property type="entry name" value="ALAD_PBGS"/>
    <property type="match status" value="1"/>
</dbReference>
<dbReference type="RefSeq" id="WP_091688637.1">
    <property type="nucleotide sequence ID" value="NZ_CAAGSJ010000003.1"/>
</dbReference>
<keyword evidence="6 13" id="KW-0456">Lyase</keyword>
<dbReference type="AlphaFoldDB" id="A0A1H9YED7"/>